<evidence type="ECO:0000313" key="1">
    <source>
        <dbReference type="EMBL" id="EHO70833.1"/>
    </source>
</evidence>
<evidence type="ECO:0000313" key="2">
    <source>
        <dbReference type="Proteomes" id="UP000003167"/>
    </source>
</evidence>
<protein>
    <submittedName>
        <fullName evidence="1">Uncharacterized protein</fullName>
    </submittedName>
</protein>
<dbReference type="EMBL" id="AGEK01000023">
    <property type="protein sequence ID" value="EHO70833.1"/>
    <property type="molecule type" value="Genomic_DNA"/>
</dbReference>
<keyword evidence="2" id="KW-1185">Reference proteome</keyword>
<dbReference type="HOGENOM" id="CLU_3314682_0_0_10"/>
<comment type="caution">
    <text evidence="1">The sequence shown here is derived from an EMBL/GenBank/DDBJ whole genome shotgun (WGS) entry which is preliminary data.</text>
</comment>
<name>H1HM40_9BACT</name>
<reference evidence="1 2" key="1">
    <citation type="submission" date="2011-12" db="EMBL/GenBank/DDBJ databases">
        <title>The Genome Sequence of Prevotella maculosa OT 289.</title>
        <authorList>
            <consortium name="The Broad Institute Genome Sequencing Platform"/>
            <person name="Earl A."/>
            <person name="Ward D."/>
            <person name="Feldgarden M."/>
            <person name="Gevers D."/>
            <person name="Izard J."/>
            <person name="Blanton J.M."/>
            <person name="Mathney J."/>
            <person name="Tanner A.C."/>
            <person name="Dewhirst F.E."/>
            <person name="Young S.K."/>
            <person name="Zeng Q."/>
            <person name="Gargeya S."/>
            <person name="Fitzgerald M."/>
            <person name="Haas B."/>
            <person name="Abouelleil A."/>
            <person name="Alvarado L."/>
            <person name="Arachchi H.M."/>
            <person name="Berlin A."/>
            <person name="Chapman S.B."/>
            <person name="Gearin G."/>
            <person name="Goldberg J."/>
            <person name="Griggs A."/>
            <person name="Gujja S."/>
            <person name="Hansen M."/>
            <person name="Heiman D."/>
            <person name="Howarth C."/>
            <person name="Larimer J."/>
            <person name="Lui A."/>
            <person name="MacDonald P.J.P."/>
            <person name="McCowen C."/>
            <person name="Montmayeur A."/>
            <person name="Murphy C."/>
            <person name="Neiman D."/>
            <person name="Pearson M."/>
            <person name="Priest M."/>
            <person name="Roberts A."/>
            <person name="Saif S."/>
            <person name="Shea T."/>
            <person name="Sisk P."/>
            <person name="Stolte C."/>
            <person name="Sykes S."/>
            <person name="Wortman J."/>
            <person name="Nusbaum C."/>
            <person name="Birren B."/>
        </authorList>
    </citation>
    <scope>NUCLEOTIDE SEQUENCE [LARGE SCALE GENOMIC DNA]</scope>
    <source>
        <strain evidence="1 2">OT 289</strain>
    </source>
</reference>
<dbReference type="PATRIC" id="fig|999422.3.peg.1274"/>
<accession>H1HM40</accession>
<dbReference type="Proteomes" id="UP000003167">
    <property type="component" value="Unassembled WGS sequence"/>
</dbReference>
<dbReference type="AlphaFoldDB" id="H1HM40"/>
<sequence length="39" mass="4638">MKNNENEIYEQNQGSFPTIQVRMHCKTTDLARRMPHFAT</sequence>
<gene>
    <name evidence="1" type="ORF">HMPREF9944_01234</name>
</gene>
<proteinExistence type="predicted"/>
<organism evidence="1 2">
    <name type="scientific">Segatella maculosa OT 289</name>
    <dbReference type="NCBI Taxonomy" id="999422"/>
    <lineage>
        <taxon>Bacteria</taxon>
        <taxon>Pseudomonadati</taxon>
        <taxon>Bacteroidota</taxon>
        <taxon>Bacteroidia</taxon>
        <taxon>Bacteroidales</taxon>
        <taxon>Prevotellaceae</taxon>
        <taxon>Segatella</taxon>
    </lineage>
</organism>